<evidence type="ECO:0000256" key="2">
    <source>
        <dbReference type="ARBA" id="ARBA00022664"/>
    </source>
</evidence>
<dbReference type="InterPro" id="IPR012677">
    <property type="entry name" value="Nucleotide-bd_a/b_plait_sf"/>
</dbReference>
<feature type="domain" description="RRM" evidence="8">
    <location>
        <begin position="3"/>
        <end position="78"/>
    </location>
</feature>
<dbReference type="OrthoDB" id="1099063at2759"/>
<evidence type="ECO:0000313" key="9">
    <source>
        <dbReference type="EMBL" id="KDO31535.1"/>
    </source>
</evidence>
<feature type="region of interest" description="Disordered" evidence="7">
    <location>
        <begin position="76"/>
        <end position="98"/>
    </location>
</feature>
<dbReference type="KEGG" id="spar:SPRG_03463"/>
<feature type="compositionally biased region" description="Basic residues" evidence="7">
    <location>
        <begin position="179"/>
        <end position="217"/>
    </location>
</feature>
<feature type="region of interest" description="Disordered" evidence="7">
    <location>
        <begin position="172"/>
        <end position="252"/>
    </location>
</feature>
<dbReference type="VEuPathDB" id="FungiDB:SPRG_03463"/>
<dbReference type="Proteomes" id="UP000030745">
    <property type="component" value="Unassembled WGS sequence"/>
</dbReference>
<dbReference type="GO" id="GO:0003729">
    <property type="term" value="F:mRNA binding"/>
    <property type="evidence" value="ECO:0007669"/>
    <property type="project" value="TreeGrafter"/>
</dbReference>
<dbReference type="GO" id="GO:0005634">
    <property type="term" value="C:nucleus"/>
    <property type="evidence" value="ECO:0007669"/>
    <property type="project" value="UniProtKB-SubCell"/>
</dbReference>
<dbReference type="GeneID" id="24125969"/>
<feature type="compositionally biased region" description="Basic and acidic residues" evidence="7">
    <location>
        <begin position="218"/>
        <end position="252"/>
    </location>
</feature>
<dbReference type="EMBL" id="KK583197">
    <property type="protein sequence ID" value="KDO31535.1"/>
    <property type="molecule type" value="Genomic_DNA"/>
</dbReference>
<dbReference type="AlphaFoldDB" id="A0A067CQL1"/>
<feature type="compositionally biased region" description="Basic and acidic residues" evidence="7">
    <location>
        <begin position="76"/>
        <end position="86"/>
    </location>
</feature>
<evidence type="ECO:0000256" key="5">
    <source>
        <dbReference type="ARBA" id="ARBA00023242"/>
    </source>
</evidence>
<dbReference type="GO" id="GO:0006397">
    <property type="term" value="P:mRNA processing"/>
    <property type="evidence" value="ECO:0007669"/>
    <property type="project" value="UniProtKB-KW"/>
</dbReference>
<sequence length="252" mass="28478">MGGRIYVGNLPMDVRTREIDDLFYKYGRIVDIDIKLPSRPPAFAFVEFEDERDADDAIRGRDGYRFDGARLRVEPTKGGYRDRGDRNTSQFGRNLPGSGKYALDVSNLPDGASWQDLKDHMRPAGEVIYTKVNSRGGGGYAEFSNKEDLNRALDTLNNSEFKCKMGTSVISIKEAGRAGRSRSRSPRRSRSRSPRGRQSRSPRRSRSRSNSPRGKRSRSPDNKRSRSPDNKRSRSPDAKRSVSPAKDDKKDE</sequence>
<dbReference type="PROSITE" id="PS50102">
    <property type="entry name" value="RRM"/>
    <property type="match status" value="2"/>
</dbReference>
<proteinExistence type="predicted"/>
<keyword evidence="5" id="KW-0539">Nucleus</keyword>
<comment type="subcellular location">
    <subcellularLocation>
        <location evidence="1">Nucleus</location>
    </subcellularLocation>
</comment>
<keyword evidence="3" id="KW-0677">Repeat</keyword>
<evidence type="ECO:0000256" key="3">
    <source>
        <dbReference type="ARBA" id="ARBA00022737"/>
    </source>
</evidence>
<dbReference type="OMA" id="CFADAFK"/>
<evidence type="ECO:0000259" key="8">
    <source>
        <dbReference type="PROSITE" id="PS50102"/>
    </source>
</evidence>
<evidence type="ECO:0000256" key="4">
    <source>
        <dbReference type="ARBA" id="ARBA00022884"/>
    </source>
</evidence>
<dbReference type="InterPro" id="IPR050374">
    <property type="entry name" value="RRT5_SRSF_SR"/>
</dbReference>
<dbReference type="PANTHER" id="PTHR23003">
    <property type="entry name" value="RNA RECOGNITION MOTIF RRM DOMAIN CONTAINING PROTEIN"/>
    <property type="match status" value="1"/>
</dbReference>
<evidence type="ECO:0000313" key="10">
    <source>
        <dbReference type="Proteomes" id="UP000030745"/>
    </source>
</evidence>
<dbReference type="Pfam" id="PF00076">
    <property type="entry name" value="RRM_1"/>
    <property type="match status" value="2"/>
</dbReference>
<gene>
    <name evidence="9" type="ORF">SPRG_03463</name>
</gene>
<dbReference type="RefSeq" id="XP_012197445.1">
    <property type="nucleotide sequence ID" value="XM_012342055.1"/>
</dbReference>
<feature type="domain" description="RRM" evidence="8">
    <location>
        <begin position="101"/>
        <end position="177"/>
    </location>
</feature>
<dbReference type="InterPro" id="IPR035979">
    <property type="entry name" value="RBD_domain_sf"/>
</dbReference>
<organism evidence="9 10">
    <name type="scientific">Saprolegnia parasitica (strain CBS 223.65)</name>
    <dbReference type="NCBI Taxonomy" id="695850"/>
    <lineage>
        <taxon>Eukaryota</taxon>
        <taxon>Sar</taxon>
        <taxon>Stramenopiles</taxon>
        <taxon>Oomycota</taxon>
        <taxon>Saprolegniomycetes</taxon>
        <taxon>Saprolegniales</taxon>
        <taxon>Saprolegniaceae</taxon>
        <taxon>Saprolegnia</taxon>
    </lineage>
</organism>
<evidence type="ECO:0000256" key="1">
    <source>
        <dbReference type="ARBA" id="ARBA00004123"/>
    </source>
</evidence>
<evidence type="ECO:0000256" key="7">
    <source>
        <dbReference type="SAM" id="MobiDB-lite"/>
    </source>
</evidence>
<keyword evidence="4 6" id="KW-0694">RNA-binding</keyword>
<dbReference type="PANTHER" id="PTHR23003:SF62">
    <property type="entry name" value="SERINE_ARGININE (SR)-TYPE SHUTTLING MRNA BINDING PROTEIN NPL3"/>
    <property type="match status" value="1"/>
</dbReference>
<dbReference type="SUPFAM" id="SSF54928">
    <property type="entry name" value="RNA-binding domain, RBD"/>
    <property type="match status" value="1"/>
</dbReference>
<dbReference type="SMART" id="SM00360">
    <property type="entry name" value="RRM"/>
    <property type="match status" value="2"/>
</dbReference>
<accession>A0A067CQL1</accession>
<reference evidence="9 10" key="1">
    <citation type="journal article" date="2013" name="PLoS Genet.">
        <title>Distinctive expansion of potential virulence genes in the genome of the oomycete fish pathogen Saprolegnia parasitica.</title>
        <authorList>
            <person name="Jiang R.H."/>
            <person name="de Bruijn I."/>
            <person name="Haas B.J."/>
            <person name="Belmonte R."/>
            <person name="Lobach L."/>
            <person name="Christie J."/>
            <person name="van den Ackerveken G."/>
            <person name="Bottin A."/>
            <person name="Bulone V."/>
            <person name="Diaz-Moreno S.M."/>
            <person name="Dumas B."/>
            <person name="Fan L."/>
            <person name="Gaulin E."/>
            <person name="Govers F."/>
            <person name="Grenville-Briggs L.J."/>
            <person name="Horner N.R."/>
            <person name="Levin J.Z."/>
            <person name="Mammella M."/>
            <person name="Meijer H.J."/>
            <person name="Morris P."/>
            <person name="Nusbaum C."/>
            <person name="Oome S."/>
            <person name="Phillips A.J."/>
            <person name="van Rooyen D."/>
            <person name="Rzeszutek E."/>
            <person name="Saraiva M."/>
            <person name="Secombes C.J."/>
            <person name="Seidl M.F."/>
            <person name="Snel B."/>
            <person name="Stassen J.H."/>
            <person name="Sykes S."/>
            <person name="Tripathy S."/>
            <person name="van den Berg H."/>
            <person name="Vega-Arreguin J.C."/>
            <person name="Wawra S."/>
            <person name="Young S.K."/>
            <person name="Zeng Q."/>
            <person name="Dieguez-Uribeondo J."/>
            <person name="Russ C."/>
            <person name="Tyler B.M."/>
            <person name="van West P."/>
        </authorList>
    </citation>
    <scope>NUCLEOTIDE SEQUENCE [LARGE SCALE GENOMIC DNA]</scope>
    <source>
        <strain evidence="9 10">CBS 223.65</strain>
    </source>
</reference>
<dbReference type="Gene3D" id="3.30.70.330">
    <property type="match status" value="2"/>
</dbReference>
<keyword evidence="2" id="KW-0507">mRNA processing</keyword>
<keyword evidence="10" id="KW-1185">Reference proteome</keyword>
<dbReference type="STRING" id="695850.A0A067CQL1"/>
<evidence type="ECO:0000256" key="6">
    <source>
        <dbReference type="PROSITE-ProRule" id="PRU00176"/>
    </source>
</evidence>
<protein>
    <recommendedName>
        <fullName evidence="8">RRM domain-containing protein</fullName>
    </recommendedName>
</protein>
<name>A0A067CQL1_SAPPC</name>
<dbReference type="GO" id="GO:0005737">
    <property type="term" value="C:cytoplasm"/>
    <property type="evidence" value="ECO:0007669"/>
    <property type="project" value="TreeGrafter"/>
</dbReference>
<dbReference type="InterPro" id="IPR000504">
    <property type="entry name" value="RRM_dom"/>
</dbReference>